<protein>
    <recommendedName>
        <fullName evidence="4">AA1-like domain-containing protein</fullName>
    </recommendedName>
</protein>
<name>A0AA37GHU9_9PEZI</name>
<evidence type="ECO:0008006" key="4">
    <source>
        <dbReference type="Google" id="ProtNLM"/>
    </source>
</evidence>
<evidence type="ECO:0000313" key="2">
    <source>
        <dbReference type="EMBL" id="GJC80910.1"/>
    </source>
</evidence>
<dbReference type="AlphaFoldDB" id="A0AA37GHU9"/>
<feature type="signal peptide" evidence="1">
    <location>
        <begin position="1"/>
        <end position="18"/>
    </location>
</feature>
<dbReference type="EMBL" id="BPPX01000006">
    <property type="protein sequence ID" value="GJC80910.1"/>
    <property type="molecule type" value="Genomic_DNA"/>
</dbReference>
<keyword evidence="3" id="KW-1185">Reference proteome</keyword>
<gene>
    <name evidence="2" type="ORF">ColLi_03748</name>
</gene>
<comment type="caution">
    <text evidence="2">The sequence shown here is derived from an EMBL/GenBank/DDBJ whole genome shotgun (WGS) entry which is preliminary data.</text>
</comment>
<accession>A0AA37GHU9</accession>
<reference evidence="2 3" key="1">
    <citation type="submission" date="2021-07" db="EMBL/GenBank/DDBJ databases">
        <title>Genome data of Colletotrichum spaethianum.</title>
        <authorList>
            <person name="Utami Y.D."/>
            <person name="Hiruma K."/>
        </authorList>
    </citation>
    <scope>NUCLEOTIDE SEQUENCE [LARGE SCALE GENOMIC DNA]</scope>
    <source>
        <strain evidence="2 3">MAFF 242679</strain>
    </source>
</reference>
<evidence type="ECO:0000313" key="3">
    <source>
        <dbReference type="Proteomes" id="UP001055172"/>
    </source>
</evidence>
<proteinExistence type="predicted"/>
<organism evidence="2 3">
    <name type="scientific">Colletotrichum liriopes</name>
    <dbReference type="NCBI Taxonomy" id="708192"/>
    <lineage>
        <taxon>Eukaryota</taxon>
        <taxon>Fungi</taxon>
        <taxon>Dikarya</taxon>
        <taxon>Ascomycota</taxon>
        <taxon>Pezizomycotina</taxon>
        <taxon>Sordariomycetes</taxon>
        <taxon>Hypocreomycetidae</taxon>
        <taxon>Glomerellales</taxon>
        <taxon>Glomerellaceae</taxon>
        <taxon>Colletotrichum</taxon>
        <taxon>Colletotrichum spaethianum species complex</taxon>
    </lineage>
</organism>
<sequence>MRFFSILSTASVAAAITAIPTPNIPEVEITNVSAKTLTNHKLVFEFDVVDNKYARLAHCTGEWDEVNRLLSTTPCSIPSYNATIFFPNGVSGIQYWAAFVDVQGRGNQYLAMVQTGTPSYTCGSSGTQGVLSACFTEPDFKVPAVTI</sequence>
<dbReference type="Proteomes" id="UP001055172">
    <property type="component" value="Unassembled WGS sequence"/>
</dbReference>
<feature type="chain" id="PRO_5041416863" description="AA1-like domain-containing protein" evidence="1">
    <location>
        <begin position="19"/>
        <end position="147"/>
    </location>
</feature>
<keyword evidence="1" id="KW-0732">Signal</keyword>
<evidence type="ECO:0000256" key="1">
    <source>
        <dbReference type="SAM" id="SignalP"/>
    </source>
</evidence>